<name>W6YNW2_COCMI</name>
<feature type="domain" description="N-acetyltransferase" evidence="1">
    <location>
        <begin position="118"/>
        <end position="190"/>
    </location>
</feature>
<dbReference type="HOGENOM" id="CLU_013985_3_2_1"/>
<sequence>MATPLDPSLIPNPTRPFDPARLALRAVRPEQDNTLFVALGNDHQGFINSSAPNISLPGASHAKSYMDYVANEALVGAVIWLRDDATGGTRMSAPTWAPSNVERRSNNDAINSPSTFTTSQPLPSDWGTAIGVLHLSRLTLSTTHHRRTDIGITILPAYQGRGYGREVIEVHIQAFEWNVGALRLYEKIGFKAEGREREAFWHEGRWWDGVDMGMLEGEWWDMTRKSEGKEKLCRYSPKLVSV</sequence>
<protein>
    <recommendedName>
        <fullName evidence="1">N-acetyltransferase domain-containing protein</fullName>
    </recommendedName>
</protein>
<keyword evidence="3" id="KW-1185">Reference proteome</keyword>
<dbReference type="OrthoDB" id="64477at2759"/>
<dbReference type="GeneID" id="19123929"/>
<dbReference type="Gene3D" id="3.40.630.30">
    <property type="match status" value="1"/>
</dbReference>
<proteinExistence type="predicted"/>
<dbReference type="Proteomes" id="UP000054032">
    <property type="component" value="Unassembled WGS sequence"/>
</dbReference>
<reference evidence="2 3" key="1">
    <citation type="journal article" date="2013" name="PLoS Genet.">
        <title>Comparative genome structure, secondary metabolite, and effector coding capacity across Cochliobolus pathogens.</title>
        <authorList>
            <person name="Condon B.J."/>
            <person name="Leng Y."/>
            <person name="Wu D."/>
            <person name="Bushley K.E."/>
            <person name="Ohm R.A."/>
            <person name="Otillar R."/>
            <person name="Martin J."/>
            <person name="Schackwitz W."/>
            <person name="Grimwood J."/>
            <person name="MohdZainudin N."/>
            <person name="Xue C."/>
            <person name="Wang R."/>
            <person name="Manning V.A."/>
            <person name="Dhillon B."/>
            <person name="Tu Z.J."/>
            <person name="Steffenson B.J."/>
            <person name="Salamov A."/>
            <person name="Sun H."/>
            <person name="Lowry S."/>
            <person name="LaButti K."/>
            <person name="Han J."/>
            <person name="Copeland A."/>
            <person name="Lindquist E."/>
            <person name="Barry K."/>
            <person name="Schmutz J."/>
            <person name="Baker S.E."/>
            <person name="Ciuffetti L.M."/>
            <person name="Grigoriev I.V."/>
            <person name="Zhong S."/>
            <person name="Turgeon B.G."/>
        </authorList>
    </citation>
    <scope>NUCLEOTIDE SEQUENCE [LARGE SCALE GENOMIC DNA]</scope>
    <source>
        <strain evidence="2 3">ATCC 44560</strain>
    </source>
</reference>
<dbReference type="EMBL" id="KI964121">
    <property type="protein sequence ID" value="EUC41082.1"/>
    <property type="molecule type" value="Genomic_DNA"/>
</dbReference>
<dbReference type="AlphaFoldDB" id="W6YNW2"/>
<dbReference type="CDD" id="cd04301">
    <property type="entry name" value="NAT_SF"/>
    <property type="match status" value="1"/>
</dbReference>
<dbReference type="GO" id="GO:0016747">
    <property type="term" value="F:acyltransferase activity, transferring groups other than amino-acyl groups"/>
    <property type="evidence" value="ECO:0007669"/>
    <property type="project" value="InterPro"/>
</dbReference>
<dbReference type="KEGG" id="bor:COCMIDRAFT_40689"/>
<organism evidence="2 3">
    <name type="scientific">Bipolaris oryzae ATCC 44560</name>
    <dbReference type="NCBI Taxonomy" id="930090"/>
    <lineage>
        <taxon>Eukaryota</taxon>
        <taxon>Fungi</taxon>
        <taxon>Dikarya</taxon>
        <taxon>Ascomycota</taxon>
        <taxon>Pezizomycotina</taxon>
        <taxon>Dothideomycetes</taxon>
        <taxon>Pleosporomycetidae</taxon>
        <taxon>Pleosporales</taxon>
        <taxon>Pleosporineae</taxon>
        <taxon>Pleosporaceae</taxon>
        <taxon>Bipolaris</taxon>
    </lineage>
</organism>
<evidence type="ECO:0000313" key="3">
    <source>
        <dbReference type="Proteomes" id="UP000054032"/>
    </source>
</evidence>
<dbReference type="PANTHER" id="PTHR43415">
    <property type="entry name" value="SPERMIDINE N(1)-ACETYLTRANSFERASE"/>
    <property type="match status" value="1"/>
</dbReference>
<dbReference type="RefSeq" id="XP_007692401.1">
    <property type="nucleotide sequence ID" value="XM_007694211.1"/>
</dbReference>
<gene>
    <name evidence="2" type="ORF">COCMIDRAFT_40689</name>
</gene>
<dbReference type="SUPFAM" id="SSF55729">
    <property type="entry name" value="Acyl-CoA N-acyltransferases (Nat)"/>
    <property type="match status" value="1"/>
</dbReference>
<accession>W6YNW2</accession>
<dbReference type="PANTHER" id="PTHR43415:SF3">
    <property type="entry name" value="GNAT-FAMILY ACETYLTRANSFERASE"/>
    <property type="match status" value="1"/>
</dbReference>
<dbReference type="InterPro" id="IPR000182">
    <property type="entry name" value="GNAT_dom"/>
</dbReference>
<dbReference type="Pfam" id="PF00583">
    <property type="entry name" value="Acetyltransf_1"/>
    <property type="match status" value="1"/>
</dbReference>
<evidence type="ECO:0000313" key="2">
    <source>
        <dbReference type="EMBL" id="EUC41082.1"/>
    </source>
</evidence>
<dbReference type="InterPro" id="IPR016181">
    <property type="entry name" value="Acyl_CoA_acyltransferase"/>
</dbReference>
<evidence type="ECO:0000259" key="1">
    <source>
        <dbReference type="Pfam" id="PF00583"/>
    </source>
</evidence>